<dbReference type="EMBL" id="FNIC01000004">
    <property type="protein sequence ID" value="SDN74667.1"/>
    <property type="molecule type" value="Genomic_DNA"/>
</dbReference>
<dbReference type="AlphaFoldDB" id="A0A1H0DWN3"/>
<feature type="chain" id="PRO_5011478681" evidence="1">
    <location>
        <begin position="34"/>
        <end position="326"/>
    </location>
</feature>
<dbReference type="OrthoDB" id="3787616at2"/>
<keyword evidence="1" id="KW-0732">Signal</keyword>
<dbReference type="Proteomes" id="UP000199004">
    <property type="component" value="Unassembled WGS sequence"/>
</dbReference>
<dbReference type="STRING" id="1005944.SAMN05192576_2693"/>
<organism evidence="2 3">
    <name type="scientific">Nocardioides szechwanensis</name>
    <dbReference type="NCBI Taxonomy" id="1005944"/>
    <lineage>
        <taxon>Bacteria</taxon>
        <taxon>Bacillati</taxon>
        <taxon>Actinomycetota</taxon>
        <taxon>Actinomycetes</taxon>
        <taxon>Propionibacteriales</taxon>
        <taxon>Nocardioidaceae</taxon>
        <taxon>Nocardioides</taxon>
    </lineage>
</organism>
<name>A0A1H0DWN3_9ACTN</name>
<dbReference type="RefSeq" id="WP_143016193.1">
    <property type="nucleotide sequence ID" value="NZ_FNIC01000004.1"/>
</dbReference>
<evidence type="ECO:0000256" key="1">
    <source>
        <dbReference type="SAM" id="SignalP"/>
    </source>
</evidence>
<keyword evidence="3" id="KW-1185">Reference proteome</keyword>
<reference evidence="2 3" key="1">
    <citation type="submission" date="2016-10" db="EMBL/GenBank/DDBJ databases">
        <authorList>
            <person name="de Groot N.N."/>
        </authorList>
    </citation>
    <scope>NUCLEOTIDE SEQUENCE [LARGE SCALE GENOMIC DNA]</scope>
    <source>
        <strain evidence="2 3">CGMCC 1.11147</strain>
    </source>
</reference>
<evidence type="ECO:0000313" key="3">
    <source>
        <dbReference type="Proteomes" id="UP000199004"/>
    </source>
</evidence>
<evidence type="ECO:0000313" key="2">
    <source>
        <dbReference type="EMBL" id="SDN74667.1"/>
    </source>
</evidence>
<gene>
    <name evidence="2" type="ORF">SAMN05192576_2693</name>
</gene>
<accession>A0A1H0DWN3</accession>
<proteinExistence type="predicted"/>
<protein>
    <submittedName>
        <fullName evidence="2">Uncharacterized protein</fullName>
    </submittedName>
</protein>
<sequence>MTTRRTRLGMIGTAIAALIAPLTVAVLATPAEAAVDRRAHHLETYRLEKTIELEGGEEAWTYLGCRAGDIAVDGMWRVDNVDDPNPQLGMFGDERDVLALASYGDTDARYWLFRFLNGADGRAQLKIFVVCLEGQTVTQWGHSHNLVLDPRQSGTLSDVGVGAMDYGWVDRCGTDQILVAPGFSINDGTARSYGSWPEPNYRGWHWGFVSHHATTDINLYARCLDVKTGSTLGHRHNILSYFTHGSAGSFLNLPVTDRTERQLTCDTHYWGAVGAWWVSDPHHVWHLGSDPRPVTRAHSFWNDGGGGHGSYLTLRCLGKRTSHGFS</sequence>
<feature type="signal peptide" evidence="1">
    <location>
        <begin position="1"/>
        <end position="33"/>
    </location>
</feature>